<protein>
    <submittedName>
        <fullName evidence="2">Uncharacterized protein</fullName>
    </submittedName>
</protein>
<name>A0A6L2MH77_TANCI</name>
<feature type="compositionally biased region" description="Low complexity" evidence="1">
    <location>
        <begin position="177"/>
        <end position="190"/>
    </location>
</feature>
<accession>A0A6L2MH77</accession>
<feature type="compositionally biased region" description="Acidic residues" evidence="1">
    <location>
        <begin position="212"/>
        <end position="222"/>
    </location>
</feature>
<feature type="region of interest" description="Disordered" evidence="1">
    <location>
        <begin position="176"/>
        <end position="272"/>
    </location>
</feature>
<feature type="compositionally biased region" description="Acidic residues" evidence="1">
    <location>
        <begin position="232"/>
        <end position="259"/>
    </location>
</feature>
<organism evidence="2">
    <name type="scientific">Tanacetum cinerariifolium</name>
    <name type="common">Dalmatian daisy</name>
    <name type="synonym">Chrysanthemum cinerariifolium</name>
    <dbReference type="NCBI Taxonomy" id="118510"/>
    <lineage>
        <taxon>Eukaryota</taxon>
        <taxon>Viridiplantae</taxon>
        <taxon>Streptophyta</taxon>
        <taxon>Embryophyta</taxon>
        <taxon>Tracheophyta</taxon>
        <taxon>Spermatophyta</taxon>
        <taxon>Magnoliopsida</taxon>
        <taxon>eudicotyledons</taxon>
        <taxon>Gunneridae</taxon>
        <taxon>Pentapetalae</taxon>
        <taxon>asterids</taxon>
        <taxon>campanulids</taxon>
        <taxon>Asterales</taxon>
        <taxon>Asteraceae</taxon>
        <taxon>Asteroideae</taxon>
        <taxon>Anthemideae</taxon>
        <taxon>Anthemidinae</taxon>
        <taxon>Tanacetum</taxon>
    </lineage>
</organism>
<feature type="compositionally biased region" description="Basic and acidic residues" evidence="1">
    <location>
        <begin position="194"/>
        <end position="209"/>
    </location>
</feature>
<evidence type="ECO:0000313" key="2">
    <source>
        <dbReference type="EMBL" id="GEU73288.1"/>
    </source>
</evidence>
<reference evidence="2" key="1">
    <citation type="journal article" date="2019" name="Sci. Rep.">
        <title>Draft genome of Tanacetum cinerariifolium, the natural source of mosquito coil.</title>
        <authorList>
            <person name="Yamashiro T."/>
            <person name="Shiraishi A."/>
            <person name="Satake H."/>
            <person name="Nakayama K."/>
        </authorList>
    </citation>
    <scope>NUCLEOTIDE SEQUENCE</scope>
</reference>
<gene>
    <name evidence="2" type="ORF">Tci_045266</name>
</gene>
<dbReference type="EMBL" id="BKCJ010006658">
    <property type="protein sequence ID" value="GEU73288.1"/>
    <property type="molecule type" value="Genomic_DNA"/>
</dbReference>
<comment type="caution">
    <text evidence="2">The sequence shown here is derived from an EMBL/GenBank/DDBJ whole genome shotgun (WGS) entry which is preliminary data.</text>
</comment>
<proteinExistence type="predicted"/>
<sequence>MFYKKKLDFIDLIWEYLAYQIENKDFKKQNKMYPRFTKAIINHFLTKNPSISMRNRMFMHTARDDTILGILKFISKHDDIQVYGALLPKAMMNPAMLNSKAFKTYFAIATGVEPPNSKRQKKFNSTISSAAMSKKKAPVKVDTSKGLKVVSKVDLSEEAQLKKVIKRSKKYFHIFYDSGSSDGTDEGTSTKPGVPDEPKHISKSKKESWGDSNDEDDDDNDENVSKSKSDGESDNNADDANDNDGDEQINDDDNDDDDEEKNKKEDGNYEDLYGDVNVNLRKKEEDAHVTLTAVHDAQKTEGTQSSSVSINFTSKLLNLENVSPAAYTIASVMDTIVHQTSSIVITTTPIPPPSFVPPTQ</sequence>
<dbReference type="AlphaFoldDB" id="A0A6L2MH77"/>
<evidence type="ECO:0000256" key="1">
    <source>
        <dbReference type="SAM" id="MobiDB-lite"/>
    </source>
</evidence>